<dbReference type="InterPro" id="IPR032675">
    <property type="entry name" value="LRR_dom_sf"/>
</dbReference>
<protein>
    <submittedName>
        <fullName evidence="7 8">Protein zer-1 homolog isoform X1</fullName>
    </submittedName>
</protein>
<feature type="domain" description="Zer-1-like leucine-rich repeats region" evidence="5">
    <location>
        <begin position="167"/>
        <end position="272"/>
    </location>
</feature>
<feature type="region of interest" description="Disordered" evidence="3">
    <location>
        <begin position="761"/>
        <end position="782"/>
    </location>
</feature>
<organism evidence="6 7">
    <name type="scientific">Frankliniella occidentalis</name>
    <name type="common">Western flower thrips</name>
    <name type="synonym">Euthrips occidentalis</name>
    <dbReference type="NCBI Taxonomy" id="133901"/>
    <lineage>
        <taxon>Eukaryota</taxon>
        <taxon>Metazoa</taxon>
        <taxon>Ecdysozoa</taxon>
        <taxon>Arthropoda</taxon>
        <taxon>Hexapoda</taxon>
        <taxon>Insecta</taxon>
        <taxon>Pterygota</taxon>
        <taxon>Neoptera</taxon>
        <taxon>Paraneoptera</taxon>
        <taxon>Thysanoptera</taxon>
        <taxon>Terebrantia</taxon>
        <taxon>Thripoidea</taxon>
        <taxon>Thripidae</taxon>
        <taxon>Frankliniella</taxon>
    </lineage>
</organism>
<dbReference type="SMART" id="SM00367">
    <property type="entry name" value="LRR_CC"/>
    <property type="match status" value="2"/>
</dbReference>
<feature type="domain" description="Protein zer-1 homolog-like C-terminal" evidence="4">
    <location>
        <begin position="396"/>
        <end position="745"/>
    </location>
</feature>
<dbReference type="InterPro" id="IPR056845">
    <property type="entry name" value="LRR_Zer-1"/>
</dbReference>
<dbReference type="Gene3D" id="3.80.10.10">
    <property type="entry name" value="Ribonuclease Inhibitor"/>
    <property type="match status" value="1"/>
</dbReference>
<evidence type="ECO:0000313" key="6">
    <source>
        <dbReference type="Proteomes" id="UP000504606"/>
    </source>
</evidence>
<dbReference type="PANTHER" id="PTHR12904:SF23">
    <property type="entry name" value="PROTEIN ZER-1 HOMOLOG"/>
    <property type="match status" value="1"/>
</dbReference>
<dbReference type="Gene3D" id="1.25.10.10">
    <property type="entry name" value="Leucine-rich Repeat Variant"/>
    <property type="match status" value="1"/>
</dbReference>
<dbReference type="RefSeq" id="XP_026286098.1">
    <property type="nucleotide sequence ID" value="XM_026430313.2"/>
</dbReference>
<name>A0A6J1SZ39_FRAOC</name>
<dbReference type="OrthoDB" id="5783533at2759"/>
<evidence type="ECO:0000259" key="5">
    <source>
        <dbReference type="Pfam" id="PF25013"/>
    </source>
</evidence>
<evidence type="ECO:0000256" key="2">
    <source>
        <dbReference type="ARBA" id="ARBA00022786"/>
    </source>
</evidence>
<keyword evidence="2" id="KW-0833">Ubl conjugation pathway</keyword>
<evidence type="ECO:0000313" key="10">
    <source>
        <dbReference type="RefSeq" id="XP_052121816.1"/>
    </source>
</evidence>
<dbReference type="GeneID" id="113211821"/>
<dbReference type="RefSeq" id="XP_052121816.1">
    <property type="nucleotide sequence ID" value="XM_052265856.1"/>
</dbReference>
<evidence type="ECO:0000256" key="3">
    <source>
        <dbReference type="SAM" id="MobiDB-lite"/>
    </source>
</evidence>
<evidence type="ECO:0000259" key="4">
    <source>
        <dbReference type="Pfam" id="PF22964"/>
    </source>
</evidence>
<dbReference type="SUPFAM" id="SSF52047">
    <property type="entry name" value="RNI-like"/>
    <property type="match status" value="1"/>
</dbReference>
<dbReference type="RefSeq" id="XP_026286099.1">
    <property type="nucleotide sequence ID" value="XM_026430314.2"/>
</dbReference>
<dbReference type="AlphaFoldDB" id="A0A6J1SZ39"/>
<evidence type="ECO:0000313" key="9">
    <source>
        <dbReference type="RefSeq" id="XP_026286099.1"/>
    </source>
</evidence>
<dbReference type="KEGG" id="foc:113211821"/>
<keyword evidence="1" id="KW-0433">Leucine-rich repeat</keyword>
<dbReference type="GO" id="GO:0031462">
    <property type="term" value="C:Cul2-RING ubiquitin ligase complex"/>
    <property type="evidence" value="ECO:0007669"/>
    <property type="project" value="TreeGrafter"/>
</dbReference>
<dbReference type="InterPro" id="IPR016024">
    <property type="entry name" value="ARM-type_fold"/>
</dbReference>
<accession>A0A6J1SZ39</accession>
<dbReference type="Proteomes" id="UP000504606">
    <property type="component" value="Unplaced"/>
</dbReference>
<dbReference type="Pfam" id="PF25013">
    <property type="entry name" value="LRR_Zer-1"/>
    <property type="match status" value="1"/>
</dbReference>
<dbReference type="InterPro" id="IPR011989">
    <property type="entry name" value="ARM-like"/>
</dbReference>
<reference evidence="7 8" key="1">
    <citation type="submission" date="2025-04" db="UniProtKB">
        <authorList>
            <consortium name="RefSeq"/>
        </authorList>
    </citation>
    <scope>IDENTIFICATION</scope>
    <source>
        <tissue evidence="7 8">Whole organism</tissue>
    </source>
</reference>
<dbReference type="SMART" id="SM00185">
    <property type="entry name" value="ARM"/>
    <property type="match status" value="4"/>
</dbReference>
<evidence type="ECO:0000256" key="1">
    <source>
        <dbReference type="ARBA" id="ARBA00022614"/>
    </source>
</evidence>
<dbReference type="InterPro" id="IPR006553">
    <property type="entry name" value="Leu-rich_rpt_Cys-con_subtyp"/>
</dbReference>
<evidence type="ECO:0000313" key="7">
    <source>
        <dbReference type="RefSeq" id="XP_026286097.1"/>
    </source>
</evidence>
<dbReference type="InterPro" id="IPR055142">
    <property type="entry name" value="ZER1-like_C"/>
</dbReference>
<dbReference type="PANTHER" id="PTHR12904">
    <property type="match status" value="1"/>
</dbReference>
<sequence>MQALLSLWSQSPPQLKSLCLKYIAENVDILKRKDVQLPIEVWESFIDMYQRLGYIVDDHLLALSNCHIKRLHLRNADVTDAGLIVVLTQQLVELDLRNCDRLTPNLIQYLNQYGGDSLQSLTLASNGNLLSGMPPLCISNGSFDIKLHNLKRLIINDLTGCETRLKSLISPVRNLTHLDLSNCCNLGDLSYVTPLENLTSLILYNVKEMHFTILSICKLKNLRHLDLSQPVPKEAPRMYKRPDYYLDLIVTSLPNLVSLDISGSNLAGKGKSIFFNRKYLLSFPFTTSDTRIVFLAGPVAMAKDGISDIPGLVSRASNPLHFLGLFYTSHAASTRHHIPAKVVSGDANEAQLLVAASAYMERPPMLKNVLHEIFFILRNEMFNDWKACLDTVIQIMDRHLNDESIQTTGSASLYYLMKHLQKGQHTQTKQRLMWTLLNGLEAHATATMMKNCCLILTLILRFTPHELFYFERIVKLTLRRVETGEGPIRRNGITLLNSIAVTVDSKDKEHMGDYGTIYRMLAVIESHLRNKMSGEILDTAWSTMWNATDETPRNCQRFLDGNGMEMFLRCLRAFPKKEEMIRNMLGLLGNVAEVSWLRPQLMNSRFVQEISKLLDYDGIEVSYNAAGVLSNMASDGEEYWTIDEPSRAEALRRMVFAIECWDLSTQRFIHYRSFEPILGLLRKSHTPECQHWAAWALANLTRVYPDKYCPLLESENGIPLLRQLMETDVNERVKQLCQMVIDQCVHLGKGYIPMEVEEYVEEDDNGDDEGDDNDDGDMQLDG</sequence>
<dbReference type="InterPro" id="IPR000225">
    <property type="entry name" value="Armadillo"/>
</dbReference>
<keyword evidence="6" id="KW-1185">Reference proteome</keyword>
<evidence type="ECO:0000313" key="8">
    <source>
        <dbReference type="RefSeq" id="XP_026286098.1"/>
    </source>
</evidence>
<dbReference type="Pfam" id="PF22964">
    <property type="entry name" value="ZER1-like_2nd"/>
    <property type="match status" value="1"/>
</dbReference>
<dbReference type="InterPro" id="IPR051341">
    <property type="entry name" value="Zyg-11_UBL_adapter"/>
</dbReference>
<dbReference type="RefSeq" id="XP_026286097.1">
    <property type="nucleotide sequence ID" value="XM_026430312.2"/>
</dbReference>
<proteinExistence type="predicted"/>
<gene>
    <name evidence="7 8 9 10" type="primary">LOC113211821</name>
</gene>
<dbReference type="SUPFAM" id="SSF48371">
    <property type="entry name" value="ARM repeat"/>
    <property type="match status" value="1"/>
</dbReference>